<evidence type="ECO:0000256" key="5">
    <source>
        <dbReference type="SAM" id="MobiDB-lite"/>
    </source>
</evidence>
<comment type="caution">
    <text evidence="6">The sequence shown here is derived from an EMBL/GenBank/DDBJ whole genome shotgun (WGS) entry which is preliminary data.</text>
</comment>
<dbReference type="GO" id="GO:0005634">
    <property type="term" value="C:nucleus"/>
    <property type="evidence" value="ECO:0007669"/>
    <property type="project" value="UniProtKB-SubCell"/>
</dbReference>
<feature type="compositionally biased region" description="Acidic residues" evidence="5">
    <location>
        <begin position="167"/>
        <end position="184"/>
    </location>
</feature>
<keyword evidence="3" id="KW-0539">Nucleus</keyword>
<feature type="region of interest" description="Disordered" evidence="5">
    <location>
        <begin position="405"/>
        <end position="445"/>
    </location>
</feature>
<evidence type="ECO:0000256" key="2">
    <source>
        <dbReference type="ARBA" id="ARBA00009947"/>
    </source>
</evidence>
<feature type="compositionally biased region" description="Acidic residues" evidence="5">
    <location>
        <begin position="58"/>
        <end position="73"/>
    </location>
</feature>
<evidence type="ECO:0000256" key="1">
    <source>
        <dbReference type="ARBA" id="ARBA00004123"/>
    </source>
</evidence>
<evidence type="ECO:0000313" key="7">
    <source>
        <dbReference type="Proteomes" id="UP000762676"/>
    </source>
</evidence>
<reference evidence="6 7" key="1">
    <citation type="journal article" date="2021" name="Elife">
        <title>Chloroplast acquisition without the gene transfer in kleptoplastic sea slugs, Plakobranchus ocellatus.</title>
        <authorList>
            <person name="Maeda T."/>
            <person name="Takahashi S."/>
            <person name="Yoshida T."/>
            <person name="Shimamura S."/>
            <person name="Takaki Y."/>
            <person name="Nagai Y."/>
            <person name="Toyoda A."/>
            <person name="Suzuki Y."/>
            <person name="Arimoto A."/>
            <person name="Ishii H."/>
            <person name="Satoh N."/>
            <person name="Nishiyama T."/>
            <person name="Hasebe M."/>
            <person name="Maruyama T."/>
            <person name="Minagawa J."/>
            <person name="Obokata J."/>
            <person name="Shigenobu S."/>
        </authorList>
    </citation>
    <scope>NUCLEOTIDE SEQUENCE [LARGE SCALE GENOMIC DNA]</scope>
</reference>
<comment type="subcellular location">
    <subcellularLocation>
        <location evidence="1">Nucleus</location>
    </subcellularLocation>
</comment>
<dbReference type="Gene3D" id="3.30.1120.90">
    <property type="entry name" value="Nucleosome assembly protein"/>
    <property type="match status" value="1"/>
</dbReference>
<dbReference type="Gene3D" id="1.20.5.1500">
    <property type="match status" value="1"/>
</dbReference>
<dbReference type="EMBL" id="BMAT01008900">
    <property type="protein sequence ID" value="GFR94894.1"/>
    <property type="molecule type" value="Genomic_DNA"/>
</dbReference>
<dbReference type="InterPro" id="IPR037231">
    <property type="entry name" value="NAP-like_sf"/>
</dbReference>
<dbReference type="FunFam" id="3.30.1120.90:FF:000001">
    <property type="entry name" value="Nucleosome assembly protein 1-like 1"/>
    <property type="match status" value="1"/>
</dbReference>
<keyword evidence="7" id="KW-1185">Reference proteome</keyword>
<dbReference type="SUPFAM" id="SSF143113">
    <property type="entry name" value="NAP-like"/>
    <property type="match status" value="1"/>
</dbReference>
<sequence length="445" mass="50828">MVRYSAATFKSKIDLIKKPTEIKYKAKRIAAEIGFYRPGDWTHTKMAEPEVPSNASGEEVEEEDQAEEGEVGDSEAIQSQLMKNPGMLAALQDKLNSIVGTPSGYIQSLPKEVKRRIKALKKLQNEVINVEAEFYKEVNALELKYAPKYTQLFDKRKDILNAKVEPTDEECDWPSDEEDDEEKEEEAKLAPESQQADVKEKATVDETKEAGGDVEEKKEEVKGIPSFWLTIFKNVDMLSEMVQEHDEPILTHLQDIQVVIHETAPVGFTLEFHFEANEFFTETVLTKRYEMRYEPDPEEPFSYEGPEIIKCTGCTITWNKGKNVTVKQVKKKQKHKGRGLTRVVTKQVQADSFFNFFNPPEVPEGSESEVDEETEALLGADFEIGHFIRERVVPRAVLFFTGEAIDNDDYDDEENDEGDDEDYDEENDPDFNPQAKGKPDECKQQ</sequence>
<feature type="region of interest" description="Disordered" evidence="5">
    <location>
        <begin position="165"/>
        <end position="217"/>
    </location>
</feature>
<dbReference type="Proteomes" id="UP000762676">
    <property type="component" value="Unassembled WGS sequence"/>
</dbReference>
<dbReference type="AlphaFoldDB" id="A0AAV4HB11"/>
<dbReference type="InterPro" id="IPR002164">
    <property type="entry name" value="NAP_family"/>
</dbReference>
<comment type="similarity">
    <text evidence="2 4">Belongs to the nucleosome assembly protein (NAP) family.</text>
</comment>
<organism evidence="6 7">
    <name type="scientific">Elysia marginata</name>
    <dbReference type="NCBI Taxonomy" id="1093978"/>
    <lineage>
        <taxon>Eukaryota</taxon>
        <taxon>Metazoa</taxon>
        <taxon>Spiralia</taxon>
        <taxon>Lophotrochozoa</taxon>
        <taxon>Mollusca</taxon>
        <taxon>Gastropoda</taxon>
        <taxon>Heterobranchia</taxon>
        <taxon>Euthyneura</taxon>
        <taxon>Panpulmonata</taxon>
        <taxon>Sacoglossa</taxon>
        <taxon>Placobranchoidea</taxon>
        <taxon>Plakobranchidae</taxon>
        <taxon>Elysia</taxon>
    </lineage>
</organism>
<dbReference type="Pfam" id="PF00956">
    <property type="entry name" value="NAP"/>
    <property type="match status" value="1"/>
</dbReference>
<feature type="region of interest" description="Disordered" evidence="5">
    <location>
        <begin position="42"/>
        <end position="73"/>
    </location>
</feature>
<dbReference type="FunFam" id="1.20.5.1500:FF:000001">
    <property type="entry name" value="Nucleosome assembly protein 1-like 1"/>
    <property type="match status" value="1"/>
</dbReference>
<feature type="compositionally biased region" description="Acidic residues" evidence="5">
    <location>
        <begin position="405"/>
        <end position="429"/>
    </location>
</feature>
<feature type="compositionally biased region" description="Basic and acidic residues" evidence="5">
    <location>
        <begin position="197"/>
        <end position="217"/>
    </location>
</feature>
<evidence type="ECO:0000256" key="3">
    <source>
        <dbReference type="ARBA" id="ARBA00023242"/>
    </source>
</evidence>
<accession>A0AAV4HB11</accession>
<proteinExistence type="inferred from homology"/>
<evidence type="ECO:0000256" key="4">
    <source>
        <dbReference type="RuleBase" id="RU003876"/>
    </source>
</evidence>
<name>A0AAV4HB11_9GAST</name>
<protein>
    <submittedName>
        <fullName evidence="6">Nucleosome assembly protein 1-like 1</fullName>
    </submittedName>
</protein>
<gene>
    <name evidence="6" type="ORF">ElyMa_004415500</name>
</gene>
<dbReference type="GO" id="GO:0006334">
    <property type="term" value="P:nucleosome assembly"/>
    <property type="evidence" value="ECO:0007669"/>
    <property type="project" value="InterPro"/>
</dbReference>
<evidence type="ECO:0000313" key="6">
    <source>
        <dbReference type="EMBL" id="GFR94894.1"/>
    </source>
</evidence>
<dbReference type="PANTHER" id="PTHR11875">
    <property type="entry name" value="TESTIS-SPECIFIC Y-ENCODED PROTEIN"/>
    <property type="match status" value="1"/>
</dbReference>